<dbReference type="EMBL" id="CP159253">
    <property type="protein sequence ID" value="XCG48417.1"/>
    <property type="molecule type" value="Genomic_DNA"/>
</dbReference>
<accession>A0AAU8CNI5</accession>
<dbReference type="AlphaFoldDB" id="A0AAU8CNI5"/>
<name>A0AAU8CNI5_9HYPH</name>
<sequence length="55" mass="6389">MILSNIVARNKDRLAKRNRYNRLVAEIEGLSPRDLADMNGNRGEMLRHAYQEVYG</sequence>
<evidence type="ECO:0000313" key="1">
    <source>
        <dbReference type="EMBL" id="XCG48417.1"/>
    </source>
</evidence>
<evidence type="ECO:0008006" key="2">
    <source>
        <dbReference type="Google" id="ProtNLM"/>
    </source>
</evidence>
<gene>
    <name evidence="1" type="ORF">ABVK50_24785</name>
</gene>
<proteinExistence type="predicted"/>
<organism evidence="1">
    <name type="scientific">Mesorhizobium sp. WSM2240</name>
    <dbReference type="NCBI Taxonomy" id="3228851"/>
    <lineage>
        <taxon>Bacteria</taxon>
        <taxon>Pseudomonadati</taxon>
        <taxon>Pseudomonadota</taxon>
        <taxon>Alphaproteobacteria</taxon>
        <taxon>Hyphomicrobiales</taxon>
        <taxon>Phyllobacteriaceae</taxon>
        <taxon>Mesorhizobium</taxon>
    </lineage>
</organism>
<reference evidence="1" key="1">
    <citation type="submission" date="2024-06" db="EMBL/GenBank/DDBJ databases">
        <title>Mesorhizobium karijinii sp. nov., a symbiont of the iconic Swainsona formosa from arid Australia.</title>
        <authorList>
            <person name="Hill Y.J."/>
            <person name="Watkin E.L.J."/>
            <person name="O'Hara G.W."/>
            <person name="Terpolilli J."/>
            <person name="Tye M.L."/>
            <person name="Kohlmeier M.G."/>
        </authorList>
    </citation>
    <scope>NUCLEOTIDE SEQUENCE</scope>
    <source>
        <strain evidence="1">WSM2240</strain>
    </source>
</reference>
<protein>
    <recommendedName>
        <fullName evidence="2">DUF1127 domain-containing protein</fullName>
    </recommendedName>
</protein>
<dbReference type="RefSeq" id="WP_353644052.1">
    <property type="nucleotide sequence ID" value="NZ_CP159253.1"/>
</dbReference>